<keyword evidence="7" id="KW-1185">Reference proteome</keyword>
<dbReference type="GO" id="GO:0009086">
    <property type="term" value="P:methionine biosynthetic process"/>
    <property type="evidence" value="ECO:0007669"/>
    <property type="project" value="InterPro"/>
</dbReference>
<comment type="caution">
    <text evidence="6">The sequence shown here is derived from an EMBL/GenBank/DDBJ whole genome shotgun (WGS) entry which is preliminary data.</text>
</comment>
<evidence type="ECO:0000313" key="6">
    <source>
        <dbReference type="EMBL" id="EKX60731.1"/>
    </source>
</evidence>
<evidence type="ECO:0000313" key="7">
    <source>
        <dbReference type="Proteomes" id="UP000010411"/>
    </source>
</evidence>
<comment type="cofactor">
    <cofactor evidence="1">
        <name>Zn(2+)</name>
        <dbReference type="ChEBI" id="CHEBI:29105"/>
    </cofactor>
</comment>
<gene>
    <name evidence="6" type="ORF">STRIP9103_00923</name>
</gene>
<dbReference type="Pfam" id="PF01717">
    <property type="entry name" value="Meth_synt_2"/>
    <property type="match status" value="1"/>
</dbReference>
<dbReference type="InterPro" id="IPR002629">
    <property type="entry name" value="Met_Synth_C/arc"/>
</dbReference>
<evidence type="ECO:0000256" key="1">
    <source>
        <dbReference type="ARBA" id="ARBA00001947"/>
    </source>
</evidence>
<dbReference type="GO" id="GO:0003871">
    <property type="term" value="F:5-methyltetrahydropteroyltriglutamate-homocysteine S-methyltransferase activity"/>
    <property type="evidence" value="ECO:0007669"/>
    <property type="project" value="InterPro"/>
</dbReference>
<dbReference type="EMBL" id="AEJC01000632">
    <property type="protein sequence ID" value="EKX60731.1"/>
    <property type="molecule type" value="Genomic_DNA"/>
</dbReference>
<dbReference type="SUPFAM" id="SSF51726">
    <property type="entry name" value="UROD/MetE-like"/>
    <property type="match status" value="1"/>
</dbReference>
<dbReference type="InterPro" id="IPR038071">
    <property type="entry name" value="UROD/MetE-like_sf"/>
</dbReference>
<sequence>MRSRAAAVTGTDARRSPSYTERAAAQRTHLSLPLLPTTTIGSFPQTGEPRTARANLRASQINTAGYEELIKASRAPSRSQPA</sequence>
<dbReference type="AlphaFoldDB" id="L1KIT3"/>
<reference evidence="6 7" key="1">
    <citation type="submission" date="2012-11" db="EMBL/GenBank/DDBJ databases">
        <authorList>
            <person name="Huguet-Tapia J.C."/>
            <person name="Durkin A.S."/>
            <person name="Pettis G.S."/>
            <person name="Badger J.H."/>
        </authorList>
    </citation>
    <scope>NUCLEOTIDE SEQUENCE [LARGE SCALE GENOMIC DNA]</scope>
    <source>
        <strain evidence="6 7">91-03</strain>
    </source>
</reference>
<dbReference type="PANTHER" id="PTHR30519">
    <property type="entry name" value="5-METHYLTETRAHYDROPTEROYLTRIGLUTAMATE--HOMOCYSTEINE METHYLTRANSFERASE"/>
    <property type="match status" value="1"/>
</dbReference>
<dbReference type="GO" id="GO:0008270">
    <property type="term" value="F:zinc ion binding"/>
    <property type="evidence" value="ECO:0007669"/>
    <property type="project" value="InterPro"/>
</dbReference>
<name>L1KIT3_9ACTN</name>
<dbReference type="Gene3D" id="3.20.20.210">
    <property type="match status" value="1"/>
</dbReference>
<feature type="domain" description="Cobalamin-independent methionine synthase MetE C-terminal/archaeal" evidence="5">
    <location>
        <begin position="35"/>
        <end position="72"/>
    </location>
</feature>
<evidence type="ECO:0000259" key="5">
    <source>
        <dbReference type="Pfam" id="PF01717"/>
    </source>
</evidence>
<proteinExistence type="predicted"/>
<evidence type="ECO:0000256" key="3">
    <source>
        <dbReference type="ARBA" id="ARBA00022833"/>
    </source>
</evidence>
<feature type="region of interest" description="Disordered" evidence="4">
    <location>
        <begin position="1"/>
        <end position="30"/>
    </location>
</feature>
<accession>L1KIT3</accession>
<keyword evidence="2" id="KW-0479">Metal-binding</keyword>
<evidence type="ECO:0000256" key="2">
    <source>
        <dbReference type="ARBA" id="ARBA00022723"/>
    </source>
</evidence>
<evidence type="ECO:0000256" key="4">
    <source>
        <dbReference type="SAM" id="MobiDB-lite"/>
    </source>
</evidence>
<protein>
    <recommendedName>
        <fullName evidence="5">Cobalamin-independent methionine synthase MetE C-terminal/archaeal domain-containing protein</fullName>
    </recommendedName>
</protein>
<keyword evidence="3" id="KW-0862">Zinc</keyword>
<dbReference type="Proteomes" id="UP000010411">
    <property type="component" value="Unassembled WGS sequence"/>
</dbReference>
<dbReference type="PATRIC" id="fig|698759.3.peg.8531"/>
<organism evidence="6 7">
    <name type="scientific">Streptomyces ipomoeae 91-03</name>
    <dbReference type="NCBI Taxonomy" id="698759"/>
    <lineage>
        <taxon>Bacteria</taxon>
        <taxon>Bacillati</taxon>
        <taxon>Actinomycetota</taxon>
        <taxon>Actinomycetes</taxon>
        <taxon>Kitasatosporales</taxon>
        <taxon>Streptomycetaceae</taxon>
        <taxon>Streptomyces</taxon>
    </lineage>
</organism>